<dbReference type="GO" id="GO:0016887">
    <property type="term" value="F:ATP hydrolysis activity"/>
    <property type="evidence" value="ECO:0007669"/>
    <property type="project" value="InterPro"/>
</dbReference>
<keyword evidence="7" id="KW-1185">Reference proteome</keyword>
<evidence type="ECO:0000313" key="6">
    <source>
        <dbReference type="EMBL" id="SDD01385.1"/>
    </source>
</evidence>
<dbReference type="STRING" id="1236220.SAMN04488112_1279"/>
<comment type="similarity">
    <text evidence="1">Belongs to the ABC transporter superfamily.</text>
</comment>
<dbReference type="AlphaFoldDB" id="A0A1G6RBC3"/>
<dbReference type="PROSITE" id="PS50893">
    <property type="entry name" value="ABC_TRANSPORTER_2"/>
    <property type="match status" value="1"/>
</dbReference>
<reference evidence="6 7" key="1">
    <citation type="submission" date="2016-10" db="EMBL/GenBank/DDBJ databases">
        <authorList>
            <person name="de Groot N.N."/>
        </authorList>
    </citation>
    <scope>NUCLEOTIDE SEQUENCE [LARGE SCALE GENOMIC DNA]</scope>
    <source>
        <strain evidence="6 7">DSM 45514</strain>
    </source>
</reference>
<dbReference type="OrthoDB" id="9804819at2"/>
<feature type="domain" description="ABC transporter" evidence="5">
    <location>
        <begin position="6"/>
        <end position="184"/>
    </location>
</feature>
<keyword evidence="2" id="KW-0813">Transport</keyword>
<dbReference type="Gene3D" id="3.40.50.300">
    <property type="entry name" value="P-loop containing nucleotide triphosphate hydrolases"/>
    <property type="match status" value="1"/>
</dbReference>
<dbReference type="InterPro" id="IPR027417">
    <property type="entry name" value="P-loop_NTPase"/>
</dbReference>
<dbReference type="PROSITE" id="PS00211">
    <property type="entry name" value="ABC_TRANSPORTER_1"/>
    <property type="match status" value="1"/>
</dbReference>
<gene>
    <name evidence="6" type="ORF">SAMN04488112_1279</name>
</gene>
<dbReference type="InterPro" id="IPR003593">
    <property type="entry name" value="AAA+_ATPase"/>
</dbReference>
<dbReference type="InterPro" id="IPR003439">
    <property type="entry name" value="ABC_transporter-like_ATP-bd"/>
</dbReference>
<accession>A0A1G6RBC3</accession>
<dbReference type="Proteomes" id="UP000199387">
    <property type="component" value="Unassembled WGS sequence"/>
</dbReference>
<evidence type="ECO:0000313" key="7">
    <source>
        <dbReference type="Proteomes" id="UP000199387"/>
    </source>
</evidence>
<dbReference type="EMBL" id="FMZA01000027">
    <property type="protein sequence ID" value="SDD01385.1"/>
    <property type="molecule type" value="Genomic_DNA"/>
</dbReference>
<protein>
    <submittedName>
        <fullName evidence="6">ABC transporter</fullName>
    </submittedName>
</protein>
<evidence type="ECO:0000256" key="2">
    <source>
        <dbReference type="ARBA" id="ARBA00022448"/>
    </source>
</evidence>
<keyword evidence="3" id="KW-0547">Nucleotide-binding</keyword>
<evidence type="ECO:0000256" key="3">
    <source>
        <dbReference type="ARBA" id="ARBA00022741"/>
    </source>
</evidence>
<evidence type="ECO:0000256" key="1">
    <source>
        <dbReference type="ARBA" id="ARBA00005417"/>
    </source>
</evidence>
<evidence type="ECO:0000259" key="5">
    <source>
        <dbReference type="PROSITE" id="PS50893"/>
    </source>
</evidence>
<dbReference type="GO" id="GO:0005524">
    <property type="term" value="F:ATP binding"/>
    <property type="evidence" value="ECO:0007669"/>
    <property type="project" value="UniProtKB-KW"/>
</dbReference>
<sequence>MTKFLVETHHLTKQYKGRFSVNHLDLRIAQGEVYGFLGPNGAGKTTTIKMLLGLVKPTKGSVQIFGEDIAENRKEILRKTGSLVESPTYYGHLSGYDNLQMIARFLGLSDQKVEEVLQLVRLSDAADQPVKSYSLGMKQRLGIAAALIGDPQHLILDEPTNGLDPAGIREIRELITRLPCDSTLSK</sequence>
<dbReference type="PANTHER" id="PTHR43335:SF4">
    <property type="entry name" value="ABC TRANSPORTER, ATP-BINDING PROTEIN"/>
    <property type="match status" value="1"/>
</dbReference>
<keyword evidence="4" id="KW-0067">ATP-binding</keyword>
<organism evidence="6 7">
    <name type="scientific">Melghirimyces thermohalophilus</name>
    <dbReference type="NCBI Taxonomy" id="1236220"/>
    <lineage>
        <taxon>Bacteria</taxon>
        <taxon>Bacillati</taxon>
        <taxon>Bacillota</taxon>
        <taxon>Bacilli</taxon>
        <taxon>Bacillales</taxon>
        <taxon>Thermoactinomycetaceae</taxon>
        <taxon>Melghirimyces</taxon>
    </lineage>
</organism>
<proteinExistence type="inferred from homology"/>
<dbReference type="SMART" id="SM00382">
    <property type="entry name" value="AAA"/>
    <property type="match status" value="1"/>
</dbReference>
<evidence type="ECO:0000256" key="4">
    <source>
        <dbReference type="ARBA" id="ARBA00022840"/>
    </source>
</evidence>
<dbReference type="Pfam" id="PF00005">
    <property type="entry name" value="ABC_tran"/>
    <property type="match status" value="1"/>
</dbReference>
<dbReference type="SUPFAM" id="SSF52540">
    <property type="entry name" value="P-loop containing nucleoside triphosphate hydrolases"/>
    <property type="match status" value="1"/>
</dbReference>
<name>A0A1G6RBC3_9BACL</name>
<dbReference type="PANTHER" id="PTHR43335">
    <property type="entry name" value="ABC TRANSPORTER, ATP-BINDING PROTEIN"/>
    <property type="match status" value="1"/>
</dbReference>
<dbReference type="InterPro" id="IPR017871">
    <property type="entry name" value="ABC_transporter-like_CS"/>
</dbReference>